<organism evidence="1 2">
    <name type="scientific">Batillaria attramentaria</name>
    <dbReference type="NCBI Taxonomy" id="370345"/>
    <lineage>
        <taxon>Eukaryota</taxon>
        <taxon>Metazoa</taxon>
        <taxon>Spiralia</taxon>
        <taxon>Lophotrochozoa</taxon>
        <taxon>Mollusca</taxon>
        <taxon>Gastropoda</taxon>
        <taxon>Caenogastropoda</taxon>
        <taxon>Sorbeoconcha</taxon>
        <taxon>Cerithioidea</taxon>
        <taxon>Batillariidae</taxon>
        <taxon>Batillaria</taxon>
    </lineage>
</organism>
<evidence type="ECO:0000313" key="2">
    <source>
        <dbReference type="Proteomes" id="UP001519460"/>
    </source>
</evidence>
<protein>
    <submittedName>
        <fullName evidence="1">Uncharacterized protein</fullName>
    </submittedName>
</protein>
<gene>
    <name evidence="1" type="ORF">BaRGS_00002412</name>
</gene>
<reference evidence="1 2" key="1">
    <citation type="journal article" date="2023" name="Sci. Data">
        <title>Genome assembly of the Korean intertidal mud-creeper Batillaria attramentaria.</title>
        <authorList>
            <person name="Patra A.K."/>
            <person name="Ho P.T."/>
            <person name="Jun S."/>
            <person name="Lee S.J."/>
            <person name="Kim Y."/>
            <person name="Won Y.J."/>
        </authorList>
    </citation>
    <scope>NUCLEOTIDE SEQUENCE [LARGE SCALE GENOMIC DNA]</scope>
    <source>
        <strain evidence="1">Wonlab-2016</strain>
    </source>
</reference>
<accession>A0ABD0M338</accession>
<dbReference type="AlphaFoldDB" id="A0ABD0M338"/>
<comment type="caution">
    <text evidence="1">The sequence shown here is derived from an EMBL/GenBank/DDBJ whole genome shotgun (WGS) entry which is preliminary data.</text>
</comment>
<dbReference type="Proteomes" id="UP001519460">
    <property type="component" value="Unassembled WGS sequence"/>
</dbReference>
<name>A0ABD0M338_9CAEN</name>
<keyword evidence="2" id="KW-1185">Reference proteome</keyword>
<proteinExistence type="predicted"/>
<evidence type="ECO:0000313" key="1">
    <source>
        <dbReference type="EMBL" id="KAK7506300.1"/>
    </source>
</evidence>
<sequence>MSFDHKTFVSAFFIRTFRCLYDGGGRTPFHNLPDAPSLFTNQLHICICRLQSPRQMISCTCQSVFRFMKADMCALWKIDTNVCKVPPNI</sequence>
<dbReference type="EMBL" id="JACVVK020000007">
    <property type="protein sequence ID" value="KAK7506300.1"/>
    <property type="molecule type" value="Genomic_DNA"/>
</dbReference>